<evidence type="ECO:0000313" key="4">
    <source>
        <dbReference type="Proteomes" id="UP000467132"/>
    </source>
</evidence>
<proteinExistence type="predicted"/>
<protein>
    <recommendedName>
        <fullName evidence="5">Adhesin domain-containing protein</fullName>
    </recommendedName>
</protein>
<dbReference type="InterPro" id="IPR053959">
    <property type="entry name" value="YvlB/LiaX_N"/>
</dbReference>
<dbReference type="Pfam" id="PF13349">
    <property type="entry name" value="DUF4097"/>
    <property type="match status" value="1"/>
</dbReference>
<dbReference type="InterPro" id="IPR025164">
    <property type="entry name" value="Toastrack_DUF4097"/>
</dbReference>
<reference evidence="3 4" key="1">
    <citation type="submission" date="2018-08" db="EMBL/GenBank/DDBJ databases">
        <title>Murine metabolic-syndrome-specific gut microbial biobank.</title>
        <authorList>
            <person name="Liu C."/>
        </authorList>
    </citation>
    <scope>NUCLEOTIDE SEQUENCE [LARGE SCALE GENOMIC DNA]</scope>
    <source>
        <strain evidence="3 4">583</strain>
    </source>
</reference>
<dbReference type="EMBL" id="QXXA01000012">
    <property type="protein sequence ID" value="NBI07430.1"/>
    <property type="molecule type" value="Genomic_DNA"/>
</dbReference>
<gene>
    <name evidence="3" type="ORF">D3Z33_11270</name>
</gene>
<sequence length="401" mass="45779">MNEEKMMILRMLKEGKISEEEAAKLLDAIENKNETNNNSKSNFKSKHNKDWEKEFEEKINKLESSFNKFGEKFEEKFEKFGKDFSEGTGSFADKIMSTFNSFMDKDNLYNILGRYEIKEENIQLEINDIESPVLDIRSINGDININPWSKNYIYVEATCYLKKNKISTENKIMSLNKSDNNIILKPLFDSDIAVKLDISLPHMKYENIKINTTNGKIDILDLYSKNISAFTKNASISLSDINCDYSVDLSTKNSPIYLHDTKCNEATLSTKNAKVIVNDGEINTLNINTSNSYIRIEDSNLINVIGKTSNGKIHLNNIDTDSIKTIRFITSNAGIYIDLDEFENSYKIDANTTNSNIDLNLSNIVYDYNNKNQNIKAHKEGSIDNPVIFDLNTTNGKININ</sequence>
<dbReference type="Pfam" id="PF22746">
    <property type="entry name" value="SHOCT-like_DUF2089-C"/>
    <property type="match status" value="1"/>
</dbReference>
<evidence type="ECO:0000259" key="1">
    <source>
        <dbReference type="Pfam" id="PF13349"/>
    </source>
</evidence>
<feature type="domain" description="YvlB/LiaX N-terminal" evidence="2">
    <location>
        <begin position="3"/>
        <end position="33"/>
    </location>
</feature>
<dbReference type="Proteomes" id="UP000467132">
    <property type="component" value="Unassembled WGS sequence"/>
</dbReference>
<accession>A0A845QZ40</accession>
<dbReference type="AlphaFoldDB" id="A0A845QZ40"/>
<evidence type="ECO:0008006" key="5">
    <source>
        <dbReference type="Google" id="ProtNLM"/>
    </source>
</evidence>
<evidence type="ECO:0000313" key="3">
    <source>
        <dbReference type="EMBL" id="NBI07430.1"/>
    </source>
</evidence>
<feature type="domain" description="DUF4097" evidence="1">
    <location>
        <begin position="134"/>
        <end position="400"/>
    </location>
</feature>
<name>A0A845QZ40_9CLOT</name>
<organism evidence="3 4">
    <name type="scientific">Senegalia massiliensis</name>
    <dbReference type="NCBI Taxonomy" id="1720316"/>
    <lineage>
        <taxon>Bacteria</taxon>
        <taxon>Bacillati</taxon>
        <taxon>Bacillota</taxon>
        <taxon>Clostridia</taxon>
        <taxon>Eubacteriales</taxon>
        <taxon>Clostridiaceae</taxon>
        <taxon>Senegalia</taxon>
    </lineage>
</organism>
<evidence type="ECO:0000259" key="2">
    <source>
        <dbReference type="Pfam" id="PF22746"/>
    </source>
</evidence>
<comment type="caution">
    <text evidence="3">The sequence shown here is derived from an EMBL/GenBank/DDBJ whole genome shotgun (WGS) entry which is preliminary data.</text>
</comment>
<dbReference type="OrthoDB" id="9808584at2"/>
<dbReference type="RefSeq" id="WP_160197892.1">
    <property type="nucleotide sequence ID" value="NZ_QXXA01000012.1"/>
</dbReference>
<keyword evidence="4" id="KW-1185">Reference proteome</keyword>